<feature type="non-terminal residue" evidence="6">
    <location>
        <position position="43"/>
    </location>
</feature>
<protein>
    <recommendedName>
        <fullName evidence="5">Aconitase/3-isopropylmalate dehydratase large subunit alpha/beta/alpha domain-containing protein</fullName>
    </recommendedName>
</protein>
<dbReference type="PANTHER" id="PTHR43822">
    <property type="entry name" value="HOMOACONITASE, MITOCHONDRIAL-RELATED"/>
    <property type="match status" value="1"/>
</dbReference>
<organism evidence="6">
    <name type="scientific">marine sediment metagenome</name>
    <dbReference type="NCBI Taxonomy" id="412755"/>
    <lineage>
        <taxon>unclassified sequences</taxon>
        <taxon>metagenomes</taxon>
        <taxon>ecological metagenomes</taxon>
    </lineage>
</organism>
<reference evidence="6" key="1">
    <citation type="journal article" date="2014" name="Front. Microbiol.">
        <title>High frequency of phylogenetically diverse reductive dehalogenase-homologous genes in deep subseafloor sedimentary metagenomes.</title>
        <authorList>
            <person name="Kawai M."/>
            <person name="Futagami T."/>
            <person name="Toyoda A."/>
            <person name="Takaki Y."/>
            <person name="Nishi S."/>
            <person name="Hori S."/>
            <person name="Arai W."/>
            <person name="Tsubouchi T."/>
            <person name="Morono Y."/>
            <person name="Uchiyama I."/>
            <person name="Ito T."/>
            <person name="Fujiyama A."/>
            <person name="Inagaki F."/>
            <person name="Takami H."/>
        </authorList>
    </citation>
    <scope>NUCLEOTIDE SEQUENCE</scope>
    <source>
        <strain evidence="6">Expedition CK06-06</strain>
    </source>
</reference>
<evidence type="ECO:0000259" key="5">
    <source>
        <dbReference type="Pfam" id="PF00330"/>
    </source>
</evidence>
<dbReference type="EMBL" id="BART01042062">
    <property type="protein sequence ID" value="GAH20300.1"/>
    <property type="molecule type" value="Genomic_DNA"/>
</dbReference>
<keyword evidence="4" id="KW-0456">Lyase</keyword>
<keyword evidence="3" id="KW-0411">Iron-sulfur</keyword>
<evidence type="ECO:0000313" key="6">
    <source>
        <dbReference type="EMBL" id="GAH20300.1"/>
    </source>
</evidence>
<keyword evidence="2" id="KW-0408">Iron</keyword>
<keyword evidence="1" id="KW-0479">Metal-binding</keyword>
<dbReference type="InterPro" id="IPR050067">
    <property type="entry name" value="IPM_dehydratase_rel_enz"/>
</dbReference>
<dbReference type="SUPFAM" id="SSF53732">
    <property type="entry name" value="Aconitase iron-sulfur domain"/>
    <property type="match status" value="1"/>
</dbReference>
<dbReference type="GO" id="GO:0051536">
    <property type="term" value="F:iron-sulfur cluster binding"/>
    <property type="evidence" value="ECO:0007669"/>
    <property type="project" value="UniProtKB-KW"/>
</dbReference>
<dbReference type="InterPro" id="IPR036008">
    <property type="entry name" value="Aconitase_4Fe-4S_dom"/>
</dbReference>
<dbReference type="PANTHER" id="PTHR43822:SF2">
    <property type="entry name" value="HOMOACONITASE, MITOCHONDRIAL"/>
    <property type="match status" value="1"/>
</dbReference>
<accession>X1EIU9</accession>
<dbReference type="GO" id="GO:0016829">
    <property type="term" value="F:lyase activity"/>
    <property type="evidence" value="ECO:0007669"/>
    <property type="project" value="UniProtKB-KW"/>
</dbReference>
<dbReference type="GO" id="GO:0046872">
    <property type="term" value="F:metal ion binding"/>
    <property type="evidence" value="ECO:0007669"/>
    <property type="project" value="UniProtKB-KW"/>
</dbReference>
<comment type="caution">
    <text evidence="6">The sequence shown here is derived from an EMBL/GenBank/DDBJ whole genome shotgun (WGS) entry which is preliminary data.</text>
</comment>
<dbReference type="PRINTS" id="PR00415">
    <property type="entry name" value="ACONITASE"/>
</dbReference>
<dbReference type="Pfam" id="PF00330">
    <property type="entry name" value="Aconitase"/>
    <property type="match status" value="1"/>
</dbReference>
<evidence type="ECO:0000256" key="1">
    <source>
        <dbReference type="ARBA" id="ARBA00022723"/>
    </source>
</evidence>
<sequence>DLILKIIGDLSTRGAIYKSLEFHGDGANELSIDGRMTIANMVV</sequence>
<dbReference type="AlphaFoldDB" id="X1EIU9"/>
<evidence type="ECO:0000256" key="2">
    <source>
        <dbReference type="ARBA" id="ARBA00023004"/>
    </source>
</evidence>
<feature type="domain" description="Aconitase/3-isopropylmalate dehydratase large subunit alpha/beta/alpha" evidence="5">
    <location>
        <begin position="1"/>
        <end position="42"/>
    </location>
</feature>
<evidence type="ECO:0000256" key="3">
    <source>
        <dbReference type="ARBA" id="ARBA00023014"/>
    </source>
</evidence>
<proteinExistence type="predicted"/>
<gene>
    <name evidence="6" type="ORF">S01H4_67162</name>
</gene>
<dbReference type="InterPro" id="IPR001030">
    <property type="entry name" value="Acoase/IPM_deHydtase_lsu_aba"/>
</dbReference>
<dbReference type="GO" id="GO:0043436">
    <property type="term" value="P:oxoacid metabolic process"/>
    <property type="evidence" value="ECO:0007669"/>
    <property type="project" value="UniProtKB-ARBA"/>
</dbReference>
<dbReference type="InterPro" id="IPR015931">
    <property type="entry name" value="Acnase/IPM_dHydase_lsu_aba_1/3"/>
</dbReference>
<name>X1EIU9_9ZZZZ</name>
<evidence type="ECO:0000256" key="4">
    <source>
        <dbReference type="ARBA" id="ARBA00023239"/>
    </source>
</evidence>
<feature type="non-terminal residue" evidence="6">
    <location>
        <position position="1"/>
    </location>
</feature>
<dbReference type="Gene3D" id="3.30.499.10">
    <property type="entry name" value="Aconitase, domain 3"/>
    <property type="match status" value="1"/>
</dbReference>